<comment type="similarity">
    <text evidence="1">Belongs to the RelB/DinJ antitoxin family.</text>
</comment>
<evidence type="ECO:0000313" key="3">
    <source>
        <dbReference type="EMBL" id="CRF32567.1"/>
    </source>
</evidence>
<sequence>MSEITIKIDDKLKNEADKLFNDLGLDFNTAINIFLRTSINTQSIPFKIEKTKQLDINNNEEDNFYNEENIKFLKEGYLELKSGLGHKRELLNE</sequence>
<evidence type="ECO:0008006" key="5">
    <source>
        <dbReference type="Google" id="ProtNLM"/>
    </source>
</evidence>
<name>A0A0G4K5N2_9SPIR</name>
<proteinExistence type="inferred from homology"/>
<dbReference type="GO" id="GO:0006351">
    <property type="term" value="P:DNA-templated transcription"/>
    <property type="evidence" value="ECO:0007669"/>
    <property type="project" value="TreeGrafter"/>
</dbReference>
<dbReference type="AlphaFoldDB" id="A0A0G4K5N2"/>
<dbReference type="InterPro" id="IPR013321">
    <property type="entry name" value="Arc_rbn_hlx_hlx"/>
</dbReference>
<reference evidence="4" key="1">
    <citation type="submission" date="2015-04" db="EMBL/GenBank/DDBJ databases">
        <authorList>
            <person name="Mushtaq Mamoona"/>
        </authorList>
    </citation>
    <scope>NUCLEOTIDE SEQUENCE [LARGE SCALE GENOMIC DNA]</scope>
    <source>
        <strain evidence="4">AN4859/03</strain>
    </source>
</reference>
<evidence type="ECO:0000313" key="4">
    <source>
        <dbReference type="Proteomes" id="UP000043763"/>
    </source>
</evidence>
<dbReference type="OrthoDB" id="9808267at2"/>
<evidence type="ECO:0000256" key="2">
    <source>
        <dbReference type="ARBA" id="ARBA00022649"/>
    </source>
</evidence>
<dbReference type="NCBIfam" id="TIGR02384">
    <property type="entry name" value="RelB_DinJ"/>
    <property type="match status" value="1"/>
</dbReference>
<accession>A0A0G4K5N2</accession>
<dbReference type="Pfam" id="PF04221">
    <property type="entry name" value="RelB"/>
    <property type="match status" value="1"/>
</dbReference>
<dbReference type="InterPro" id="IPR007337">
    <property type="entry name" value="RelB/DinJ"/>
</dbReference>
<keyword evidence="2" id="KW-1277">Toxin-antitoxin system</keyword>
<dbReference type="Gene3D" id="1.10.1220.10">
    <property type="entry name" value="Met repressor-like"/>
    <property type="match status" value="1"/>
</dbReference>
<protein>
    <recommendedName>
        <fullName evidence="5">DNA damage-inducible protein J</fullName>
    </recommendedName>
</protein>
<gene>
    <name evidence="3" type="ORF">BRSU_0876</name>
</gene>
<dbReference type="PANTHER" id="PTHR38781">
    <property type="entry name" value="ANTITOXIN DINJ-RELATED"/>
    <property type="match status" value="1"/>
</dbReference>
<keyword evidence="4" id="KW-1185">Reference proteome</keyword>
<dbReference type="Proteomes" id="UP000043763">
    <property type="component" value="Unassembled WGS sequence"/>
</dbReference>
<dbReference type="PANTHER" id="PTHR38781:SF1">
    <property type="entry name" value="ANTITOXIN DINJ-RELATED"/>
    <property type="match status" value="1"/>
</dbReference>
<dbReference type="EMBL" id="CVLB01000001">
    <property type="protein sequence ID" value="CRF32567.1"/>
    <property type="molecule type" value="Genomic_DNA"/>
</dbReference>
<dbReference type="GO" id="GO:0006355">
    <property type="term" value="P:regulation of DNA-templated transcription"/>
    <property type="evidence" value="ECO:0007669"/>
    <property type="project" value="InterPro"/>
</dbReference>
<evidence type="ECO:0000256" key="1">
    <source>
        <dbReference type="ARBA" id="ARBA00010562"/>
    </source>
</evidence>
<dbReference type="RefSeq" id="WP_048594017.1">
    <property type="nucleotide sequence ID" value="NZ_CVLB01000001.1"/>
</dbReference>
<organism evidence="3 4">
    <name type="scientific">Brachyspira suanatina</name>
    <dbReference type="NCBI Taxonomy" id="381802"/>
    <lineage>
        <taxon>Bacteria</taxon>
        <taxon>Pseudomonadati</taxon>
        <taxon>Spirochaetota</taxon>
        <taxon>Spirochaetia</taxon>
        <taxon>Brachyspirales</taxon>
        <taxon>Brachyspiraceae</taxon>
        <taxon>Brachyspira</taxon>
    </lineage>
</organism>